<dbReference type="SUPFAM" id="SSF51261">
    <property type="entry name" value="Duplicated hybrid motif"/>
    <property type="match status" value="1"/>
</dbReference>
<comment type="subcellular location">
    <subcellularLocation>
        <location evidence="1">Cytoplasm</location>
    </subcellularLocation>
</comment>
<keyword evidence="3" id="KW-0762">Sugar transport</keyword>
<evidence type="ECO:0000256" key="6">
    <source>
        <dbReference type="ARBA" id="ARBA00022777"/>
    </source>
</evidence>
<keyword evidence="4" id="KW-0808">Transferase</keyword>
<evidence type="ECO:0000256" key="4">
    <source>
        <dbReference type="ARBA" id="ARBA00022679"/>
    </source>
</evidence>
<evidence type="ECO:0000256" key="2">
    <source>
        <dbReference type="ARBA" id="ARBA00022448"/>
    </source>
</evidence>
<feature type="domain" description="PTS EIIA type-1" evidence="7">
    <location>
        <begin position="1"/>
        <end position="98"/>
    </location>
</feature>
<dbReference type="Gene3D" id="2.70.70.10">
    <property type="entry name" value="Glucose Permease (Domain IIA)"/>
    <property type="match status" value="1"/>
</dbReference>
<evidence type="ECO:0000313" key="8">
    <source>
        <dbReference type="EMBL" id="MPN30443.1"/>
    </source>
</evidence>
<dbReference type="InterPro" id="IPR001127">
    <property type="entry name" value="PTS_EIIA_1_perm"/>
</dbReference>
<dbReference type="GO" id="GO:0009401">
    <property type="term" value="P:phosphoenolpyruvate-dependent sugar phosphotransferase system"/>
    <property type="evidence" value="ECO:0007669"/>
    <property type="project" value="UniProtKB-KW"/>
</dbReference>
<accession>A0A645H3P5</accession>
<comment type="caution">
    <text evidence="8">The sequence shown here is derived from an EMBL/GenBank/DDBJ whole genome shotgun (WGS) entry which is preliminary data.</text>
</comment>
<sequence length="126" mass="13512">MLGPCFGIKPSDSNIYSPVNGIVDSVQDTKHAIVIFGDNGEEILVHIGIDSVMLKGEGLETFVKPGDRVSPSVRIASYQKSVFDAHQIADTVIVALTNSDAFKQTEFKKLSPESLPVGAVIAEVRV</sequence>
<dbReference type="Pfam" id="PF00358">
    <property type="entry name" value="PTS_EIIA_1"/>
    <property type="match status" value="1"/>
</dbReference>
<dbReference type="PANTHER" id="PTHR45008">
    <property type="entry name" value="PTS SYSTEM GLUCOSE-SPECIFIC EIIA COMPONENT"/>
    <property type="match status" value="1"/>
</dbReference>
<protein>
    <recommendedName>
        <fullName evidence="7">PTS EIIA type-1 domain-containing protein</fullName>
    </recommendedName>
</protein>
<dbReference type="PANTHER" id="PTHR45008:SF1">
    <property type="entry name" value="PTS SYSTEM GLUCOSE-SPECIFIC EIIA COMPONENT"/>
    <property type="match status" value="1"/>
</dbReference>
<evidence type="ECO:0000259" key="7">
    <source>
        <dbReference type="PROSITE" id="PS51093"/>
    </source>
</evidence>
<dbReference type="GO" id="GO:0005737">
    <property type="term" value="C:cytoplasm"/>
    <property type="evidence" value="ECO:0007669"/>
    <property type="project" value="UniProtKB-SubCell"/>
</dbReference>
<dbReference type="InterPro" id="IPR050890">
    <property type="entry name" value="PTS_EIIA_component"/>
</dbReference>
<evidence type="ECO:0000256" key="1">
    <source>
        <dbReference type="ARBA" id="ARBA00004496"/>
    </source>
</evidence>
<dbReference type="AlphaFoldDB" id="A0A645H3P5"/>
<organism evidence="8">
    <name type="scientific">bioreactor metagenome</name>
    <dbReference type="NCBI Taxonomy" id="1076179"/>
    <lineage>
        <taxon>unclassified sequences</taxon>
        <taxon>metagenomes</taxon>
        <taxon>ecological metagenomes</taxon>
    </lineage>
</organism>
<keyword evidence="5" id="KW-0598">Phosphotransferase system</keyword>
<dbReference type="PROSITE" id="PS51093">
    <property type="entry name" value="PTS_EIIA_TYPE_1"/>
    <property type="match status" value="1"/>
</dbReference>
<evidence type="ECO:0000256" key="3">
    <source>
        <dbReference type="ARBA" id="ARBA00022597"/>
    </source>
</evidence>
<keyword evidence="2" id="KW-0813">Transport</keyword>
<dbReference type="EMBL" id="VSSQ01081557">
    <property type="protein sequence ID" value="MPN30443.1"/>
    <property type="molecule type" value="Genomic_DNA"/>
</dbReference>
<gene>
    <name evidence="8" type="ORF">SDC9_177914</name>
</gene>
<name>A0A645H3P5_9ZZZZ</name>
<evidence type="ECO:0000256" key="5">
    <source>
        <dbReference type="ARBA" id="ARBA00022683"/>
    </source>
</evidence>
<keyword evidence="6" id="KW-0418">Kinase</keyword>
<reference evidence="8" key="1">
    <citation type="submission" date="2019-08" db="EMBL/GenBank/DDBJ databases">
        <authorList>
            <person name="Kucharzyk K."/>
            <person name="Murdoch R.W."/>
            <person name="Higgins S."/>
            <person name="Loffler F."/>
        </authorList>
    </citation>
    <scope>NUCLEOTIDE SEQUENCE</scope>
</reference>
<proteinExistence type="predicted"/>
<dbReference type="GO" id="GO:0016301">
    <property type="term" value="F:kinase activity"/>
    <property type="evidence" value="ECO:0007669"/>
    <property type="project" value="UniProtKB-KW"/>
</dbReference>
<dbReference type="InterPro" id="IPR011055">
    <property type="entry name" value="Dup_hybrid_motif"/>
</dbReference>